<feature type="coiled-coil region" evidence="6">
    <location>
        <begin position="394"/>
        <end position="435"/>
    </location>
</feature>
<dbReference type="RefSeq" id="WP_301190646.1">
    <property type="nucleotide sequence ID" value="NZ_JAPDPJ010000023.1"/>
</dbReference>
<evidence type="ECO:0000256" key="5">
    <source>
        <dbReference type="ARBA" id="ARBA00022777"/>
    </source>
</evidence>
<evidence type="ECO:0000256" key="7">
    <source>
        <dbReference type="SAM" id="Phobius"/>
    </source>
</evidence>
<evidence type="ECO:0000256" key="4">
    <source>
        <dbReference type="ARBA" id="ARBA00022679"/>
    </source>
</evidence>
<accession>A0AAE3SFA6</accession>
<dbReference type="EC" id="2.7.13.3" evidence="2"/>
<keyword evidence="4" id="KW-0808">Transferase</keyword>
<dbReference type="Proteomes" id="UP001209229">
    <property type="component" value="Unassembled WGS sequence"/>
</dbReference>
<dbReference type="Gene3D" id="3.30.450.20">
    <property type="entry name" value="PAS domain"/>
    <property type="match status" value="4"/>
</dbReference>
<feature type="domain" description="PAS" evidence="8">
    <location>
        <begin position="870"/>
        <end position="915"/>
    </location>
</feature>
<keyword evidence="7" id="KW-0472">Membrane</keyword>
<dbReference type="GO" id="GO:0004673">
    <property type="term" value="F:protein histidine kinase activity"/>
    <property type="evidence" value="ECO:0007669"/>
    <property type="project" value="UniProtKB-EC"/>
</dbReference>
<dbReference type="Gene3D" id="3.40.50.2300">
    <property type="match status" value="2"/>
</dbReference>
<evidence type="ECO:0000259" key="9">
    <source>
        <dbReference type="PROSITE" id="PS50113"/>
    </source>
</evidence>
<keyword evidence="7" id="KW-0812">Transmembrane</keyword>
<feature type="domain" description="PAS" evidence="8">
    <location>
        <begin position="1003"/>
        <end position="1058"/>
    </location>
</feature>
<evidence type="ECO:0000256" key="2">
    <source>
        <dbReference type="ARBA" id="ARBA00012438"/>
    </source>
</evidence>
<keyword evidence="7" id="KW-1133">Transmembrane helix</keyword>
<dbReference type="SUPFAM" id="SSF55785">
    <property type="entry name" value="PYP-like sensor domain (PAS domain)"/>
    <property type="match status" value="4"/>
</dbReference>
<evidence type="ECO:0000259" key="8">
    <source>
        <dbReference type="PROSITE" id="PS50112"/>
    </source>
</evidence>
<evidence type="ECO:0000313" key="10">
    <source>
        <dbReference type="EMBL" id="MCW3787081.1"/>
    </source>
</evidence>
<dbReference type="Gene3D" id="2.10.70.100">
    <property type="match status" value="1"/>
</dbReference>
<dbReference type="Pfam" id="PF13185">
    <property type="entry name" value="GAF_2"/>
    <property type="match status" value="2"/>
</dbReference>
<evidence type="ECO:0000256" key="6">
    <source>
        <dbReference type="SAM" id="Coils"/>
    </source>
</evidence>
<dbReference type="InterPro" id="IPR003018">
    <property type="entry name" value="GAF"/>
</dbReference>
<keyword evidence="5" id="KW-0418">Kinase</keyword>
<dbReference type="InterPro" id="IPR000700">
    <property type="entry name" value="PAS-assoc_C"/>
</dbReference>
<dbReference type="InterPro" id="IPR000014">
    <property type="entry name" value="PAS"/>
</dbReference>
<evidence type="ECO:0000313" key="11">
    <source>
        <dbReference type="Proteomes" id="UP001209229"/>
    </source>
</evidence>
<dbReference type="SMART" id="SM00091">
    <property type="entry name" value="PAS"/>
    <property type="match status" value="4"/>
</dbReference>
<comment type="caution">
    <text evidence="10">The sequence shown here is derived from an EMBL/GenBank/DDBJ whole genome shotgun (WGS) entry which is preliminary data.</text>
</comment>
<comment type="catalytic activity">
    <reaction evidence="1">
        <text>ATP + protein L-histidine = ADP + protein N-phospho-L-histidine.</text>
        <dbReference type="EC" id="2.7.13.3"/>
    </reaction>
</comment>
<dbReference type="EMBL" id="JAPDPJ010000023">
    <property type="protein sequence ID" value="MCW3787081.1"/>
    <property type="molecule type" value="Genomic_DNA"/>
</dbReference>
<dbReference type="Gene3D" id="3.30.450.40">
    <property type="match status" value="2"/>
</dbReference>
<dbReference type="InterPro" id="IPR013655">
    <property type="entry name" value="PAS_fold_3"/>
</dbReference>
<dbReference type="PANTHER" id="PTHR43304">
    <property type="entry name" value="PHYTOCHROME-LIKE PROTEIN CPH1"/>
    <property type="match status" value="1"/>
</dbReference>
<keyword evidence="3" id="KW-0597">Phosphoprotein</keyword>
<dbReference type="Pfam" id="PF13426">
    <property type="entry name" value="PAS_9"/>
    <property type="match status" value="2"/>
</dbReference>
<organism evidence="10 11">
    <name type="scientific">Plebeiibacterium sediminum</name>
    <dbReference type="NCBI Taxonomy" id="2992112"/>
    <lineage>
        <taxon>Bacteria</taxon>
        <taxon>Pseudomonadati</taxon>
        <taxon>Bacteroidota</taxon>
        <taxon>Bacteroidia</taxon>
        <taxon>Marinilabiliales</taxon>
        <taxon>Marinilabiliaceae</taxon>
        <taxon>Plebeiibacterium</taxon>
    </lineage>
</organism>
<sequence>MNPNNIIQQIKRFSTVFAILLIVQISTFANNYKHALLIDSYNYSFPTTKDYLNGLNSVFDTIDLTLDIEFIDWKKLPTKENKINFYNYIKFKINAGEPYDAIIVSDDMALQFITEFQNLLCSNIPIVFSGVNNTNLALAQNKNDNITGIVESVSIKENIDLIHNLYPESNNLYYIVDSTLTGLHDLSKLVRIIEQYPKTSFNEINLKNLSFDELKDTLKHIPSSDPVLLLAAYQDKNDNTKNFYESLDLIKTHLKSPLFHIYKHGLGNGIIGGKLVSHFQQGQQAALIVNRVLNHESISHIPVVTNCFNQYLFDYNELESYNIDDSLLPKNSIIINKPHSFYQINKKAILLYSLFLIIQTVLIIYLFRINSKRKSAQNKLQKKVMEHYRLSQKFKTLNDQLHQKNNDLLTTEEELRANNEELYEKNERIAESEEKYRLLFNNLNEAYLFAKINLDANGQPIDYTFIDANQKFLSGINYDYNQLINKSAKELFPDTKDSWIKRFGEVATTRKPQRFKDFAPDIKKHFETTVFSPMQNYFAAVFMDVTQETESALKIKDAYEKVRVKESIFKKMFNSAPVVMIILNKNSKIIDINKTGLELMKKDVSKVLGLRGGDFLSCINASLNKKGCGNSSQCESCILNKTVNQTIITKENTNKTDFDLVIQDENHSIKTLNFHVSTAILPDKDDDKILVCMENVTSLKEQESLLKKRNNEINKLLNGAKQILSVNDFNKTIDNIFKYCQSLTGATSGFVGLKNNDTTDILFKSVNGKDEFLTEPISKSKNKLLNSIYERKEIFINNHYNNSNLPSNHIFVKNILIAPIIIKNKPVGVLAISNKSTDFNIDDINILSAFTELAALSLNHTRSNQLIEESEQKFKQTYFTSPDAISIISADGTFININNYFTEMLGYTEDDVIGKKSSDLGIWQNPQKRNYLYNILNAEGKIRNFETQFKTKDNTIITTLLSASIIKLNNTKHILAISKDISDIKQQTYYLDKAQEIGLIGSWSYDIKKKIFTWSDQCYRIFGFNKEDIINLDRILEAIYPEDKKLFLTNWQSCLNGNINTLDFRILVDGNIKWIYQKVDIEFNSHNEVSKIYGVKMDITQRKNYEWQITQINKRFKGLEEIVTYKASSIPDLLDHTLGKVISYTNSEFGAIYHYDDQKKIFFLNNWTKDYELTTDLSNINCLNQAVMSKKTVIINDNISKYEFLKIKIENKDQLKSLTIPILANGNVTAVLWVANTKHNYHDFHAKQVMLLLETTWIIVEKQRLQEKL</sequence>
<dbReference type="Pfam" id="PF13188">
    <property type="entry name" value="PAS_8"/>
    <property type="match status" value="1"/>
</dbReference>
<dbReference type="InterPro" id="IPR007487">
    <property type="entry name" value="ABC_transpt-TYRBP-like"/>
</dbReference>
<dbReference type="Pfam" id="PF08447">
    <property type="entry name" value="PAS_3"/>
    <property type="match status" value="1"/>
</dbReference>
<dbReference type="SMART" id="SM00086">
    <property type="entry name" value="PAC"/>
    <property type="match status" value="2"/>
</dbReference>
<protein>
    <recommendedName>
        <fullName evidence="2">histidine kinase</fullName>
        <ecNumber evidence="2">2.7.13.3</ecNumber>
    </recommendedName>
</protein>
<dbReference type="PROSITE" id="PS50112">
    <property type="entry name" value="PAS"/>
    <property type="match status" value="2"/>
</dbReference>
<evidence type="ECO:0000256" key="3">
    <source>
        <dbReference type="ARBA" id="ARBA00022553"/>
    </source>
</evidence>
<feature type="domain" description="PAC" evidence="9">
    <location>
        <begin position="1055"/>
        <end position="1111"/>
    </location>
</feature>
<name>A0AAE3SFA6_9BACT</name>
<dbReference type="NCBIfam" id="TIGR00229">
    <property type="entry name" value="sensory_box"/>
    <property type="match status" value="2"/>
</dbReference>
<dbReference type="SMART" id="SM00065">
    <property type="entry name" value="GAF"/>
    <property type="match status" value="1"/>
</dbReference>
<reference evidence="10" key="1">
    <citation type="submission" date="2022-10" db="EMBL/GenBank/DDBJ databases">
        <authorList>
            <person name="Yu W.X."/>
        </authorList>
    </citation>
    <scope>NUCLEOTIDE SEQUENCE</scope>
    <source>
        <strain evidence="10">AAT</strain>
    </source>
</reference>
<dbReference type="CDD" id="cd00130">
    <property type="entry name" value="PAS"/>
    <property type="match status" value="2"/>
</dbReference>
<keyword evidence="6" id="KW-0175">Coiled coil</keyword>
<gene>
    <name evidence="10" type="ORF">OM075_11415</name>
</gene>
<dbReference type="PANTHER" id="PTHR43304:SF1">
    <property type="entry name" value="PAC DOMAIN-CONTAINING PROTEIN"/>
    <property type="match status" value="1"/>
</dbReference>
<dbReference type="SUPFAM" id="SSF55781">
    <property type="entry name" value="GAF domain-like"/>
    <property type="match status" value="2"/>
</dbReference>
<dbReference type="InterPro" id="IPR052162">
    <property type="entry name" value="Sensor_kinase/Photoreceptor"/>
</dbReference>
<dbReference type="Pfam" id="PF04392">
    <property type="entry name" value="ABC_sub_bind"/>
    <property type="match status" value="1"/>
</dbReference>
<dbReference type="AlphaFoldDB" id="A0AAE3SFA6"/>
<keyword evidence="11" id="KW-1185">Reference proteome</keyword>
<proteinExistence type="predicted"/>
<evidence type="ECO:0000256" key="1">
    <source>
        <dbReference type="ARBA" id="ARBA00000085"/>
    </source>
</evidence>
<feature type="transmembrane region" description="Helical" evidence="7">
    <location>
        <begin position="349"/>
        <end position="367"/>
    </location>
</feature>
<dbReference type="InterPro" id="IPR035965">
    <property type="entry name" value="PAS-like_dom_sf"/>
</dbReference>
<dbReference type="InterPro" id="IPR029016">
    <property type="entry name" value="GAF-like_dom_sf"/>
</dbReference>
<dbReference type="InterPro" id="IPR001610">
    <property type="entry name" value="PAC"/>
</dbReference>
<dbReference type="PROSITE" id="PS50113">
    <property type="entry name" value="PAC"/>
    <property type="match status" value="1"/>
</dbReference>